<evidence type="ECO:0000256" key="1">
    <source>
        <dbReference type="ARBA" id="ARBA00022729"/>
    </source>
</evidence>
<evidence type="ECO:0000259" key="2">
    <source>
        <dbReference type="Pfam" id="PF02974"/>
    </source>
</evidence>
<proteinExistence type="predicted"/>
<reference evidence="3 4" key="1">
    <citation type="submission" date="2019-02" db="EMBL/GenBank/DDBJ databases">
        <title>Emended description of the genus Rhodopseudomonas and description of Rhodopseudomonas albus sp. nov., a non-phototrophic, heavy-metal-tolerant bacterium isolated from garden soil.</title>
        <authorList>
            <person name="Bao Z."/>
            <person name="Cao W.W."/>
            <person name="Sato Y."/>
            <person name="Nishizawa T."/>
            <person name="Zhao J."/>
            <person name="Guo Y."/>
            <person name="Ohta H."/>
        </authorList>
    </citation>
    <scope>NUCLEOTIDE SEQUENCE [LARGE SCALE GENOMIC DNA]</scope>
    <source>
        <strain evidence="3 4">SK50-23</strain>
    </source>
</reference>
<dbReference type="EMBL" id="CP036498">
    <property type="protein sequence ID" value="QUS40346.1"/>
    <property type="molecule type" value="Genomic_DNA"/>
</dbReference>
<dbReference type="Proteomes" id="UP000682843">
    <property type="component" value="Chromosome"/>
</dbReference>
<dbReference type="InterPro" id="IPR021140">
    <property type="entry name" value="Inh/Omp19"/>
</dbReference>
<dbReference type="Gene3D" id="2.40.128.10">
    <property type="match status" value="1"/>
</dbReference>
<dbReference type="Pfam" id="PF02974">
    <property type="entry name" value="Inh"/>
    <property type="match status" value="1"/>
</dbReference>
<feature type="domain" description="Alkaline proteinase inhibitor/ Outer membrane lipoprotein Omp19" evidence="2">
    <location>
        <begin position="56"/>
        <end position="143"/>
    </location>
</feature>
<accession>A0ABX8ABL4</accession>
<sequence length="150" mass="16425">MAFGKSCEECGEMTRAASHIGMALAVATALTTGFSSAFAQDLKLMDTKDVDPAMLKDMYGTWEIQGAGGRKRCRVVLKSESTIGGSQIDVGKDCAKTFPIMGDIAAWRLYENWTIGFADATRKLRIRFSTPDERYVAEPETDGIKTIVKK</sequence>
<name>A0ABX8ABL4_9BRAD</name>
<evidence type="ECO:0000313" key="3">
    <source>
        <dbReference type="EMBL" id="QUS40346.1"/>
    </source>
</evidence>
<protein>
    <recommendedName>
        <fullName evidence="2">Alkaline proteinase inhibitor/ Outer membrane lipoprotein Omp19 domain-containing protein</fullName>
    </recommendedName>
</protein>
<keyword evidence="1" id="KW-0732">Signal</keyword>
<organism evidence="3 4">
    <name type="scientific">Tardiphaga alba</name>
    <dbReference type="NCBI Taxonomy" id="340268"/>
    <lineage>
        <taxon>Bacteria</taxon>
        <taxon>Pseudomonadati</taxon>
        <taxon>Pseudomonadota</taxon>
        <taxon>Alphaproteobacteria</taxon>
        <taxon>Hyphomicrobiales</taxon>
        <taxon>Nitrobacteraceae</taxon>
        <taxon>Tardiphaga</taxon>
    </lineage>
</organism>
<gene>
    <name evidence="3" type="ORF">RPMA_17005</name>
</gene>
<evidence type="ECO:0000313" key="4">
    <source>
        <dbReference type="Proteomes" id="UP000682843"/>
    </source>
</evidence>
<dbReference type="SUPFAM" id="SSF50882">
    <property type="entry name" value="beta-Barrel protease inhibitors"/>
    <property type="match status" value="1"/>
</dbReference>
<dbReference type="InterPro" id="IPR016085">
    <property type="entry name" value="Protease_inh_B-barrel_dom"/>
</dbReference>
<keyword evidence="4" id="KW-1185">Reference proteome</keyword>